<dbReference type="EMBL" id="CACVKT020000721">
    <property type="protein sequence ID" value="CAC5361963.1"/>
    <property type="molecule type" value="Genomic_DNA"/>
</dbReference>
<evidence type="ECO:0000313" key="6">
    <source>
        <dbReference type="Proteomes" id="UP000507470"/>
    </source>
</evidence>
<gene>
    <name evidence="5" type="ORF">MCOR_3891</name>
</gene>
<dbReference type="InterPro" id="IPR027806">
    <property type="entry name" value="HARBI1_dom"/>
</dbReference>
<evidence type="ECO:0000256" key="2">
    <source>
        <dbReference type="ARBA" id="ARBA00022723"/>
    </source>
</evidence>
<dbReference type="Proteomes" id="UP000507470">
    <property type="component" value="Unassembled WGS sequence"/>
</dbReference>
<feature type="compositionally biased region" description="Polar residues" evidence="3">
    <location>
        <begin position="389"/>
        <end position="409"/>
    </location>
</feature>
<dbReference type="Pfam" id="PF13359">
    <property type="entry name" value="DDE_Tnp_4"/>
    <property type="match status" value="1"/>
</dbReference>
<evidence type="ECO:0000256" key="1">
    <source>
        <dbReference type="ARBA" id="ARBA00001968"/>
    </source>
</evidence>
<feature type="domain" description="DDE Tnp4" evidence="4">
    <location>
        <begin position="34"/>
        <end position="119"/>
    </location>
</feature>
<dbReference type="AlphaFoldDB" id="A0A6J8A4W8"/>
<feature type="region of interest" description="Disordered" evidence="3">
    <location>
        <begin position="386"/>
        <end position="427"/>
    </location>
</feature>
<reference evidence="5 6" key="1">
    <citation type="submission" date="2020-06" db="EMBL/GenBank/DDBJ databases">
        <authorList>
            <person name="Li R."/>
            <person name="Bekaert M."/>
        </authorList>
    </citation>
    <scope>NUCLEOTIDE SEQUENCE [LARGE SCALE GENOMIC DNA]</scope>
    <source>
        <strain evidence="6">wild</strain>
    </source>
</reference>
<organism evidence="5 6">
    <name type="scientific">Mytilus coruscus</name>
    <name type="common">Sea mussel</name>
    <dbReference type="NCBI Taxonomy" id="42192"/>
    <lineage>
        <taxon>Eukaryota</taxon>
        <taxon>Metazoa</taxon>
        <taxon>Spiralia</taxon>
        <taxon>Lophotrochozoa</taxon>
        <taxon>Mollusca</taxon>
        <taxon>Bivalvia</taxon>
        <taxon>Autobranchia</taxon>
        <taxon>Pteriomorphia</taxon>
        <taxon>Mytilida</taxon>
        <taxon>Mytiloidea</taxon>
        <taxon>Mytilidae</taxon>
        <taxon>Mytilinae</taxon>
        <taxon>Mytilus</taxon>
    </lineage>
</organism>
<evidence type="ECO:0000259" key="4">
    <source>
        <dbReference type="Pfam" id="PF13359"/>
    </source>
</evidence>
<dbReference type="GO" id="GO:0046872">
    <property type="term" value="F:metal ion binding"/>
    <property type="evidence" value="ECO:0007669"/>
    <property type="project" value="UniProtKB-KW"/>
</dbReference>
<dbReference type="PANTHER" id="PTHR23080">
    <property type="entry name" value="THAP DOMAIN PROTEIN"/>
    <property type="match status" value="1"/>
</dbReference>
<sequence length="563" mass="64686">MYDELKVINPFPSREIIDCTMPEFFKSRYPKVILDCTEICLQRSASLINQSLTYSNYKNHNTVKFLIGITPSGVICFVSEGRGGRVSDRQITQESGILDLLDENDSVMADKGFTIKDYLEKNIVLKTGHPLKSVRYIFIGVESRYGKFTMTDDMHHAILAALNHNSKYGKDSSNFDGTAPLGWYLLKASIESTAFVNGWKSEQKLQTLASRISGKALKFYKNRSYTVQADYETLCKLFNDRFDSVGYPCLILENLENIFPYPDELLDEFTDRIKELVEGAFQNEPKHAKQHLVIKYLTNACGDEKGKELVKAVAEGSVYEAKRYICVLGKVNRNLKLQSLWEPKMKSKRDDINLKIEKTGDHDPIVRSKGTDEVDNLKEIFRTVHSNEPENYTPSKNFSVGEDYTTQTKESPKSEPDSLSETDEKEQIIPTIPQCSNTQKNGNRYWRKITISDACIQKYDKVKQIQAKHERGENKDTKNRIERNSYSKNEINRISCQNRSNDHALKLLSDIIDRLAPTSVYRSDKWLTCELKSRKYRYWIIPSLVDERNTGDVGVRERQIAVQ</sequence>
<dbReference type="OrthoDB" id="10461311at2759"/>
<comment type="cofactor">
    <cofactor evidence="1">
        <name>a divalent metal cation</name>
        <dbReference type="ChEBI" id="CHEBI:60240"/>
    </cofactor>
</comment>
<evidence type="ECO:0000256" key="3">
    <source>
        <dbReference type="SAM" id="MobiDB-lite"/>
    </source>
</evidence>
<evidence type="ECO:0000313" key="5">
    <source>
        <dbReference type="EMBL" id="CAC5361963.1"/>
    </source>
</evidence>
<name>A0A6J8A4W8_MYTCO</name>
<keyword evidence="6" id="KW-1185">Reference proteome</keyword>
<keyword evidence="2" id="KW-0479">Metal-binding</keyword>
<protein>
    <recommendedName>
        <fullName evidence="4">DDE Tnp4 domain-containing protein</fullName>
    </recommendedName>
</protein>
<proteinExistence type="predicted"/>
<accession>A0A6J8A4W8</accession>